<dbReference type="RefSeq" id="WP_147782708.1">
    <property type="nucleotide sequence ID" value="NZ_VRMG01000005.1"/>
</dbReference>
<dbReference type="SUPFAM" id="SSF52218">
    <property type="entry name" value="Flavoproteins"/>
    <property type="match status" value="1"/>
</dbReference>
<dbReference type="GO" id="GO:0005829">
    <property type="term" value="C:cytosol"/>
    <property type="evidence" value="ECO:0007669"/>
    <property type="project" value="TreeGrafter"/>
</dbReference>
<protein>
    <submittedName>
        <fullName evidence="2">NAD(P)H-dependent oxidoreductase</fullName>
    </submittedName>
</protein>
<dbReference type="InterPro" id="IPR005025">
    <property type="entry name" value="FMN_Rdtase-like_dom"/>
</dbReference>
<keyword evidence="3" id="KW-1185">Reference proteome</keyword>
<evidence type="ECO:0000259" key="1">
    <source>
        <dbReference type="Pfam" id="PF03358"/>
    </source>
</evidence>
<dbReference type="EMBL" id="VRMG01000005">
    <property type="protein sequence ID" value="TXN31122.1"/>
    <property type="molecule type" value="Genomic_DNA"/>
</dbReference>
<organism evidence="2 3">
    <name type="scientific">Lacisediminihabitans profunda</name>
    <dbReference type="NCBI Taxonomy" id="2594790"/>
    <lineage>
        <taxon>Bacteria</taxon>
        <taxon>Bacillati</taxon>
        <taxon>Actinomycetota</taxon>
        <taxon>Actinomycetes</taxon>
        <taxon>Micrococcales</taxon>
        <taxon>Microbacteriaceae</taxon>
        <taxon>Lacisediminihabitans</taxon>
    </lineage>
</organism>
<dbReference type="GO" id="GO:0010181">
    <property type="term" value="F:FMN binding"/>
    <property type="evidence" value="ECO:0007669"/>
    <property type="project" value="TreeGrafter"/>
</dbReference>
<proteinExistence type="predicted"/>
<comment type="caution">
    <text evidence="2">The sequence shown here is derived from an EMBL/GenBank/DDBJ whole genome shotgun (WGS) entry which is preliminary data.</text>
</comment>
<dbReference type="PANTHER" id="PTHR30543">
    <property type="entry name" value="CHROMATE REDUCTASE"/>
    <property type="match status" value="1"/>
</dbReference>
<reference evidence="2 3" key="1">
    <citation type="submission" date="2019-08" db="EMBL/GenBank/DDBJ databases">
        <title>Bacterial whole genome sequence for Glaciihabitans sp. CHu50b-6-2.</title>
        <authorList>
            <person name="Jin L."/>
        </authorList>
    </citation>
    <scope>NUCLEOTIDE SEQUENCE [LARGE SCALE GENOMIC DNA]</scope>
    <source>
        <strain evidence="2 3">CHu50b-6-2</strain>
    </source>
</reference>
<dbReference type="GO" id="GO:0016491">
    <property type="term" value="F:oxidoreductase activity"/>
    <property type="evidence" value="ECO:0007669"/>
    <property type="project" value="InterPro"/>
</dbReference>
<dbReference type="InterPro" id="IPR050712">
    <property type="entry name" value="NAD(P)H-dep_reductase"/>
</dbReference>
<dbReference type="Gene3D" id="3.40.50.360">
    <property type="match status" value="1"/>
</dbReference>
<name>A0A5C8US60_9MICO</name>
<dbReference type="AlphaFoldDB" id="A0A5C8US60"/>
<feature type="domain" description="NADPH-dependent FMN reductase-like" evidence="1">
    <location>
        <begin position="1"/>
        <end position="135"/>
    </location>
</feature>
<sequence>MRLLLVSGSTRQSSTNNAALATIRELAPPGSSATLYGGLSALPAFNPDDDHDPVPAAVATLREQIGLADAVLFSTPEYAGTLPGSFKNLLDWTVGSEVVSGKPVAWINVAAPGRGHGALATLALVLGYIDARVLDGACIDLPLARDTIVSGIVSTLPERDALARWWITMLEQLEKRG</sequence>
<evidence type="ECO:0000313" key="2">
    <source>
        <dbReference type="EMBL" id="TXN31122.1"/>
    </source>
</evidence>
<accession>A0A5C8US60</accession>
<gene>
    <name evidence="2" type="ORF">FVP33_05905</name>
</gene>
<dbReference type="Pfam" id="PF03358">
    <property type="entry name" value="FMN_red"/>
    <property type="match status" value="1"/>
</dbReference>
<dbReference type="PANTHER" id="PTHR30543:SF21">
    <property type="entry name" value="NAD(P)H-DEPENDENT FMN REDUCTASE LOT6"/>
    <property type="match status" value="1"/>
</dbReference>
<dbReference type="Proteomes" id="UP000321379">
    <property type="component" value="Unassembled WGS sequence"/>
</dbReference>
<dbReference type="InterPro" id="IPR029039">
    <property type="entry name" value="Flavoprotein-like_sf"/>
</dbReference>
<evidence type="ECO:0000313" key="3">
    <source>
        <dbReference type="Proteomes" id="UP000321379"/>
    </source>
</evidence>